<dbReference type="InterPro" id="IPR013595">
    <property type="entry name" value="Pept_S33_TAP-like_C"/>
</dbReference>
<dbReference type="InterPro" id="IPR029058">
    <property type="entry name" value="AB_hydrolase_fold"/>
</dbReference>
<accession>D1AAJ4</accession>
<evidence type="ECO:0000259" key="5">
    <source>
        <dbReference type="Pfam" id="PF08386"/>
    </source>
</evidence>
<dbReference type="STRING" id="471852.Tcur_3369"/>
<protein>
    <submittedName>
        <fullName evidence="6">TAP domain protein</fullName>
    </submittedName>
</protein>
<feature type="region of interest" description="Disordered" evidence="4">
    <location>
        <begin position="511"/>
        <end position="547"/>
    </location>
</feature>
<dbReference type="MEROPS" id="S33.002"/>
<dbReference type="PANTHER" id="PTHR43248">
    <property type="entry name" value="2-SUCCINYL-6-HYDROXY-2,4-CYCLOHEXADIENE-1-CARBOXYLATE SYNTHASE"/>
    <property type="match status" value="1"/>
</dbReference>
<feature type="region of interest" description="Disordered" evidence="4">
    <location>
        <begin position="1"/>
        <end position="21"/>
    </location>
</feature>
<dbReference type="eggNOG" id="COG0596">
    <property type="taxonomic scope" value="Bacteria"/>
</dbReference>
<keyword evidence="3" id="KW-0378">Hydrolase</keyword>
<dbReference type="EMBL" id="CP001738">
    <property type="protein sequence ID" value="ACY98907.1"/>
    <property type="molecule type" value="Genomic_DNA"/>
</dbReference>
<feature type="compositionally biased region" description="Basic and acidic residues" evidence="4">
    <location>
        <begin position="1"/>
        <end position="13"/>
    </location>
</feature>
<keyword evidence="7" id="KW-1185">Reference proteome</keyword>
<feature type="domain" description="Peptidase S33 tripeptidyl aminopeptidase-like C-terminal" evidence="5">
    <location>
        <begin position="416"/>
        <end position="509"/>
    </location>
</feature>
<dbReference type="Gene3D" id="3.40.50.1820">
    <property type="entry name" value="alpha/beta hydrolase"/>
    <property type="match status" value="1"/>
</dbReference>
<dbReference type="Pfam" id="PF08386">
    <property type="entry name" value="Abhydrolase_4"/>
    <property type="match status" value="1"/>
</dbReference>
<evidence type="ECO:0000313" key="7">
    <source>
        <dbReference type="Proteomes" id="UP000001918"/>
    </source>
</evidence>
<evidence type="ECO:0000256" key="4">
    <source>
        <dbReference type="SAM" id="MobiDB-lite"/>
    </source>
</evidence>
<dbReference type="SUPFAM" id="SSF53474">
    <property type="entry name" value="alpha/beta-Hydrolases"/>
    <property type="match status" value="1"/>
</dbReference>
<proteinExistence type="inferred from homology"/>
<dbReference type="PANTHER" id="PTHR43248:SF29">
    <property type="entry name" value="TRIPEPTIDYL AMINOPEPTIDASE"/>
    <property type="match status" value="1"/>
</dbReference>
<dbReference type="GO" id="GO:0016787">
    <property type="term" value="F:hydrolase activity"/>
    <property type="evidence" value="ECO:0007669"/>
    <property type="project" value="UniProtKB-KW"/>
</dbReference>
<evidence type="ECO:0000256" key="3">
    <source>
        <dbReference type="ARBA" id="ARBA00022801"/>
    </source>
</evidence>
<dbReference type="RefSeq" id="WP_012853691.1">
    <property type="nucleotide sequence ID" value="NC_013510.1"/>
</dbReference>
<reference evidence="6 7" key="1">
    <citation type="journal article" date="2011" name="Stand. Genomic Sci.">
        <title>Complete genome sequence of Thermomonospora curvata type strain (B9).</title>
        <authorList>
            <person name="Chertkov O."/>
            <person name="Sikorski J."/>
            <person name="Nolan M."/>
            <person name="Lapidus A."/>
            <person name="Lucas S."/>
            <person name="Del Rio T.G."/>
            <person name="Tice H."/>
            <person name="Cheng J.F."/>
            <person name="Goodwin L."/>
            <person name="Pitluck S."/>
            <person name="Liolios K."/>
            <person name="Ivanova N."/>
            <person name="Mavromatis K."/>
            <person name="Mikhailova N."/>
            <person name="Ovchinnikova G."/>
            <person name="Pati A."/>
            <person name="Chen A."/>
            <person name="Palaniappan K."/>
            <person name="Djao O.D."/>
            <person name="Land M."/>
            <person name="Hauser L."/>
            <person name="Chang Y.J."/>
            <person name="Jeffries C.D."/>
            <person name="Brettin T."/>
            <person name="Han C."/>
            <person name="Detter J.C."/>
            <person name="Rohde M."/>
            <person name="Goker M."/>
            <person name="Woyke T."/>
            <person name="Bristow J."/>
            <person name="Eisen J.A."/>
            <person name="Markowitz V."/>
            <person name="Hugenholtz P."/>
            <person name="Klenk H.P."/>
            <person name="Kyrpides N.C."/>
        </authorList>
    </citation>
    <scope>NUCLEOTIDE SEQUENCE [LARGE SCALE GENOMIC DNA]</scope>
    <source>
        <strain evidence="7">ATCC 19995 / DSM 43183 / JCM 3096 / KCTC 9072 / NBRC 15933 / NCIMB 10081 / Henssen B9</strain>
    </source>
</reference>
<organism evidence="6 7">
    <name type="scientific">Thermomonospora curvata (strain ATCC 19995 / DSM 43183 / JCM 3096 / KCTC 9072 / NBRC 15933 / NCIMB 10081 / Henssen B9)</name>
    <dbReference type="NCBI Taxonomy" id="471852"/>
    <lineage>
        <taxon>Bacteria</taxon>
        <taxon>Bacillati</taxon>
        <taxon>Actinomycetota</taxon>
        <taxon>Actinomycetes</taxon>
        <taxon>Streptosporangiales</taxon>
        <taxon>Thermomonosporaceae</taxon>
        <taxon>Thermomonospora</taxon>
    </lineage>
</organism>
<dbReference type="HOGENOM" id="CLU_013364_3_2_11"/>
<name>D1AAJ4_THECD</name>
<dbReference type="Proteomes" id="UP000001918">
    <property type="component" value="Chromosome"/>
</dbReference>
<sequence>MNRGDTHFPHPRDLGGYNSGVLTNPPSRKAAGLLAGAALGGALLAVPAAAQAHAPSIAWRPCPAHDPHLGDALKGLECARLSVPLDHTRPNGRRITLALTRARHTAARFRGAVLLNRGGPGAAGRDLPALFTRALPKDVAASYDWIGFDPRGVGASRPALVCDTWPLHRGRARPDTVPRSRAAERELRKRAKRFADACARKYRDLLPYMGTRNWVEDLEAIRVALGHKKISYFGYSYGTYLGAAYATAYPGRVRRMVLDSVVRPSGVWYANNLAQNVAFEKRIRAFFGWVARHDGIYRLGGTAREVERAYYAVRRKVTAKPIGGRIGPAELDEIFLTTGYSDLQWGTYARALSDYAVRGNPGALRALWKAPDRDSDNTYTMYLATECRDAAWPRDWSIWRRDAKRQYRAGNRFETWNNIWYNAPCAYWRAPGGPPPRVGRVRGVPPILLVHATEDAATPYPGALETHRLLPSSRLVVQRGGGNHGLSLGGDRCINQAVVAYLRSGALPPGRRGVDLTCPAPPPPAPDSAASRARTAAPPSATSARTS</sequence>
<dbReference type="InterPro" id="IPR051601">
    <property type="entry name" value="Serine_prot/Carboxylest_S33"/>
</dbReference>
<evidence type="ECO:0000256" key="1">
    <source>
        <dbReference type="ARBA" id="ARBA00010088"/>
    </source>
</evidence>
<keyword evidence="2" id="KW-0732">Signal</keyword>
<dbReference type="AlphaFoldDB" id="D1AAJ4"/>
<dbReference type="KEGG" id="tcu:Tcur_3369"/>
<evidence type="ECO:0000256" key="2">
    <source>
        <dbReference type="ARBA" id="ARBA00022729"/>
    </source>
</evidence>
<gene>
    <name evidence="6" type="ordered locus">Tcur_3369</name>
</gene>
<comment type="similarity">
    <text evidence="1">Belongs to the peptidase S33 family.</text>
</comment>
<feature type="compositionally biased region" description="Low complexity" evidence="4">
    <location>
        <begin position="527"/>
        <end position="547"/>
    </location>
</feature>
<evidence type="ECO:0000313" key="6">
    <source>
        <dbReference type="EMBL" id="ACY98907.1"/>
    </source>
</evidence>